<evidence type="ECO:0000313" key="1">
    <source>
        <dbReference type="EMBL" id="GMQ29240.1"/>
    </source>
</evidence>
<gene>
    <name evidence="1" type="ORF">Aconfl_18830</name>
</gene>
<proteinExistence type="predicted"/>
<protein>
    <submittedName>
        <fullName evidence="1">Uncharacterized protein</fullName>
    </submittedName>
</protein>
<name>A0ABQ6PMP2_9BACT</name>
<comment type="caution">
    <text evidence="1">The sequence shown here is derived from an EMBL/GenBank/DDBJ whole genome shotgun (WGS) entry which is preliminary data.</text>
</comment>
<evidence type="ECO:0000313" key="2">
    <source>
        <dbReference type="Proteomes" id="UP001338309"/>
    </source>
</evidence>
<dbReference type="Proteomes" id="UP001338309">
    <property type="component" value="Unassembled WGS sequence"/>
</dbReference>
<dbReference type="RefSeq" id="WP_338223961.1">
    <property type="nucleotide sequence ID" value="NZ_BTPD01000005.1"/>
</dbReference>
<organism evidence="1 2">
    <name type="scientific">Algoriphagus confluentis</name>
    <dbReference type="NCBI Taxonomy" id="1697556"/>
    <lineage>
        <taxon>Bacteria</taxon>
        <taxon>Pseudomonadati</taxon>
        <taxon>Bacteroidota</taxon>
        <taxon>Cytophagia</taxon>
        <taxon>Cytophagales</taxon>
        <taxon>Cyclobacteriaceae</taxon>
        <taxon>Algoriphagus</taxon>
    </lineage>
</organism>
<accession>A0ABQ6PMP2</accession>
<dbReference type="EMBL" id="BTPD01000005">
    <property type="protein sequence ID" value="GMQ29240.1"/>
    <property type="molecule type" value="Genomic_DNA"/>
</dbReference>
<keyword evidence="2" id="KW-1185">Reference proteome</keyword>
<sequence>MTPSQTNEQALESTIEKKLTGSYLEELKELGTTVDSWADTRGHYQAGCGYCIGSPTYFDALLAIDEVN</sequence>
<reference evidence="1 2" key="1">
    <citation type="submission" date="2023-08" db="EMBL/GenBank/DDBJ databases">
        <title>Draft genome sequence of Algoriphagus confluentis.</title>
        <authorList>
            <person name="Takatani N."/>
            <person name="Hosokawa M."/>
            <person name="Sawabe T."/>
        </authorList>
    </citation>
    <scope>NUCLEOTIDE SEQUENCE [LARGE SCALE GENOMIC DNA]</scope>
    <source>
        <strain evidence="1 2">NBRC 111222</strain>
    </source>
</reference>